<evidence type="ECO:0000256" key="3">
    <source>
        <dbReference type="ARBA" id="ARBA00011489"/>
    </source>
</evidence>
<accession>A0AAV3QLK4</accession>
<protein>
    <recommendedName>
        <fullName evidence="8">CASP-like protein</fullName>
    </recommendedName>
</protein>
<feature type="transmembrane region" description="Helical" evidence="8">
    <location>
        <begin position="21"/>
        <end position="48"/>
    </location>
</feature>
<organism evidence="10 11">
    <name type="scientific">Lithospermum erythrorhizon</name>
    <name type="common">Purple gromwell</name>
    <name type="synonym">Lithospermum officinale var. erythrorhizon</name>
    <dbReference type="NCBI Taxonomy" id="34254"/>
    <lineage>
        <taxon>Eukaryota</taxon>
        <taxon>Viridiplantae</taxon>
        <taxon>Streptophyta</taxon>
        <taxon>Embryophyta</taxon>
        <taxon>Tracheophyta</taxon>
        <taxon>Spermatophyta</taxon>
        <taxon>Magnoliopsida</taxon>
        <taxon>eudicotyledons</taxon>
        <taxon>Gunneridae</taxon>
        <taxon>Pentapetalae</taxon>
        <taxon>asterids</taxon>
        <taxon>lamiids</taxon>
        <taxon>Boraginales</taxon>
        <taxon>Boraginaceae</taxon>
        <taxon>Boraginoideae</taxon>
        <taxon>Lithospermeae</taxon>
        <taxon>Lithospermum</taxon>
    </lineage>
</organism>
<evidence type="ECO:0000259" key="9">
    <source>
        <dbReference type="Pfam" id="PF04535"/>
    </source>
</evidence>
<evidence type="ECO:0000256" key="4">
    <source>
        <dbReference type="ARBA" id="ARBA00022475"/>
    </source>
</evidence>
<comment type="subunit">
    <text evidence="3 8">Homodimer and heterodimers.</text>
</comment>
<dbReference type="EMBL" id="BAABME010021672">
    <property type="protein sequence ID" value="GAA0163907.1"/>
    <property type="molecule type" value="Genomic_DNA"/>
</dbReference>
<keyword evidence="5 8" id="KW-0812">Transmembrane</keyword>
<dbReference type="InterPro" id="IPR006702">
    <property type="entry name" value="CASP_dom"/>
</dbReference>
<dbReference type="InterPro" id="IPR045009">
    <property type="entry name" value="CASPL-5"/>
</dbReference>
<dbReference type="GO" id="GO:0005886">
    <property type="term" value="C:plasma membrane"/>
    <property type="evidence" value="ECO:0007669"/>
    <property type="project" value="UniProtKB-SubCell"/>
</dbReference>
<proteinExistence type="inferred from homology"/>
<comment type="similarity">
    <text evidence="2 8">Belongs to the Casparian strip membrane proteins (CASP) family.</text>
</comment>
<reference evidence="10 11" key="1">
    <citation type="submission" date="2024-01" db="EMBL/GenBank/DDBJ databases">
        <title>The complete chloroplast genome sequence of Lithospermum erythrorhizon: insights into the phylogenetic relationship among Boraginaceae species and the maternal lineages of purple gromwells.</title>
        <authorList>
            <person name="Okada T."/>
            <person name="Watanabe K."/>
        </authorList>
    </citation>
    <scope>NUCLEOTIDE SEQUENCE [LARGE SCALE GENOMIC DNA]</scope>
</reference>
<evidence type="ECO:0000313" key="11">
    <source>
        <dbReference type="Proteomes" id="UP001454036"/>
    </source>
</evidence>
<keyword evidence="11" id="KW-1185">Reference proteome</keyword>
<keyword evidence="4 8" id="KW-1003">Cell membrane</keyword>
<keyword evidence="7 8" id="KW-0472">Membrane</keyword>
<dbReference type="Proteomes" id="UP001454036">
    <property type="component" value="Unassembled WGS sequence"/>
</dbReference>
<evidence type="ECO:0000256" key="7">
    <source>
        <dbReference type="ARBA" id="ARBA00023136"/>
    </source>
</evidence>
<comment type="caution">
    <text evidence="8">Lacks conserved residue(s) required for the propagation of feature annotation.</text>
</comment>
<dbReference type="AlphaFoldDB" id="A0AAV3QLK4"/>
<keyword evidence="6 8" id="KW-1133">Transmembrane helix</keyword>
<comment type="subcellular location">
    <subcellularLocation>
        <location evidence="1 8">Cell membrane</location>
        <topology evidence="1 8">Multi-pass membrane protein</topology>
    </subcellularLocation>
</comment>
<evidence type="ECO:0000256" key="1">
    <source>
        <dbReference type="ARBA" id="ARBA00004651"/>
    </source>
</evidence>
<dbReference type="PANTHER" id="PTHR32021:SF24">
    <property type="entry name" value="CASP-LIKE PROTEIN"/>
    <property type="match status" value="1"/>
</dbReference>
<comment type="caution">
    <text evidence="10">The sequence shown here is derived from an EMBL/GenBank/DDBJ whole genome shotgun (WGS) entry which is preliminary data.</text>
</comment>
<feature type="transmembrane region" description="Helical" evidence="8">
    <location>
        <begin position="78"/>
        <end position="108"/>
    </location>
</feature>
<name>A0AAV3QLK4_LITER</name>
<dbReference type="PANTHER" id="PTHR32021">
    <property type="entry name" value="CASP-LIKE PROTEIN 5B3"/>
    <property type="match status" value="1"/>
</dbReference>
<gene>
    <name evidence="10" type="ORF">LIER_39684</name>
</gene>
<evidence type="ECO:0000256" key="6">
    <source>
        <dbReference type="ARBA" id="ARBA00022989"/>
    </source>
</evidence>
<feature type="domain" description="Casparian strip membrane protein" evidence="9">
    <location>
        <begin position="7"/>
        <end position="139"/>
    </location>
</feature>
<evidence type="ECO:0000256" key="8">
    <source>
        <dbReference type="RuleBase" id="RU361233"/>
    </source>
</evidence>
<evidence type="ECO:0000313" key="10">
    <source>
        <dbReference type="EMBL" id="GAA0163907.1"/>
    </source>
</evidence>
<evidence type="ECO:0000256" key="5">
    <source>
        <dbReference type="ARBA" id="ARBA00022692"/>
    </source>
</evidence>
<dbReference type="Pfam" id="PF04535">
    <property type="entry name" value="CASP_dom"/>
    <property type="match status" value="1"/>
</dbReference>
<evidence type="ECO:0000256" key="2">
    <source>
        <dbReference type="ARBA" id="ARBA00007651"/>
    </source>
</evidence>
<sequence length="154" mass="16578">MKDLFGRPGKISGLVLRIMQCLFAAASIGIMASAHGFTVSTAFCYLIASMGLQILWSSVLACIDIHALWLKRDLNNQIVFILFFVGDWVTATLSLAAACSSAGVAVLFVKDTNLCRPGSGLSCSMFQIAVSLAFVAWFLLAITSYVLFWLVASP</sequence>
<feature type="transmembrane region" description="Helical" evidence="8">
    <location>
        <begin position="128"/>
        <end position="152"/>
    </location>
</feature>